<dbReference type="InterPro" id="IPR006694">
    <property type="entry name" value="Fatty_acid_hydroxylase"/>
</dbReference>
<organism evidence="8 9">
    <name type="scientific">Orchesella dallaii</name>
    <dbReference type="NCBI Taxonomy" id="48710"/>
    <lineage>
        <taxon>Eukaryota</taxon>
        <taxon>Metazoa</taxon>
        <taxon>Ecdysozoa</taxon>
        <taxon>Arthropoda</taxon>
        <taxon>Hexapoda</taxon>
        <taxon>Collembola</taxon>
        <taxon>Entomobryomorpha</taxon>
        <taxon>Entomobryoidea</taxon>
        <taxon>Orchesellidae</taxon>
        <taxon>Orchesellinae</taxon>
        <taxon>Orchesella</taxon>
    </lineage>
</organism>
<protein>
    <recommendedName>
        <fullName evidence="7">Fatty acid hydroxylase domain-containing protein</fullName>
    </recommendedName>
</protein>
<reference evidence="8 9" key="1">
    <citation type="submission" date="2024-08" db="EMBL/GenBank/DDBJ databases">
        <authorList>
            <person name="Cucini C."/>
            <person name="Frati F."/>
        </authorList>
    </citation>
    <scope>NUCLEOTIDE SEQUENCE [LARGE SCALE GENOMIC DNA]</scope>
</reference>
<evidence type="ECO:0000313" key="8">
    <source>
        <dbReference type="EMBL" id="CAL8143494.1"/>
    </source>
</evidence>
<evidence type="ECO:0000256" key="2">
    <source>
        <dbReference type="ARBA" id="ARBA00022692"/>
    </source>
</evidence>
<dbReference type="Proteomes" id="UP001642540">
    <property type="component" value="Unassembled WGS sequence"/>
</dbReference>
<comment type="caution">
    <text evidence="8">The sequence shown here is derived from an EMBL/GenBank/DDBJ whole genome shotgun (WGS) entry which is preliminary data.</text>
</comment>
<feature type="transmembrane region" description="Helical" evidence="6">
    <location>
        <begin position="116"/>
        <end position="140"/>
    </location>
</feature>
<dbReference type="EMBL" id="CAXLJM020000158">
    <property type="protein sequence ID" value="CAL8143494.1"/>
    <property type="molecule type" value="Genomic_DNA"/>
</dbReference>
<accession>A0ABP1S4A0</accession>
<evidence type="ECO:0000256" key="3">
    <source>
        <dbReference type="ARBA" id="ARBA00022989"/>
    </source>
</evidence>
<dbReference type="Pfam" id="PF04116">
    <property type="entry name" value="FA_hydroxylase"/>
    <property type="match status" value="1"/>
</dbReference>
<proteinExistence type="predicted"/>
<evidence type="ECO:0000259" key="7">
    <source>
        <dbReference type="Pfam" id="PF04116"/>
    </source>
</evidence>
<evidence type="ECO:0000313" key="9">
    <source>
        <dbReference type="Proteomes" id="UP001642540"/>
    </source>
</evidence>
<evidence type="ECO:0000256" key="5">
    <source>
        <dbReference type="SAM" id="MobiDB-lite"/>
    </source>
</evidence>
<feature type="transmembrane region" description="Helical" evidence="6">
    <location>
        <begin position="203"/>
        <end position="221"/>
    </location>
</feature>
<feature type="transmembrane region" description="Helical" evidence="6">
    <location>
        <begin position="166"/>
        <end position="188"/>
    </location>
</feature>
<feature type="transmembrane region" description="Helical" evidence="6">
    <location>
        <begin position="267"/>
        <end position="292"/>
    </location>
</feature>
<keyword evidence="9" id="KW-1185">Reference proteome</keyword>
<feature type="transmembrane region" description="Helical" evidence="6">
    <location>
        <begin position="54"/>
        <end position="79"/>
    </location>
</feature>
<evidence type="ECO:0000256" key="6">
    <source>
        <dbReference type="SAM" id="Phobius"/>
    </source>
</evidence>
<evidence type="ECO:0000256" key="1">
    <source>
        <dbReference type="ARBA" id="ARBA00004370"/>
    </source>
</evidence>
<evidence type="ECO:0000256" key="4">
    <source>
        <dbReference type="ARBA" id="ARBA00023136"/>
    </source>
</evidence>
<dbReference type="InterPro" id="IPR050307">
    <property type="entry name" value="Sterol_Desaturase_Related"/>
</dbReference>
<keyword evidence="4 6" id="KW-0472">Membrane</keyword>
<dbReference type="PANTHER" id="PTHR11863">
    <property type="entry name" value="STEROL DESATURASE"/>
    <property type="match status" value="1"/>
</dbReference>
<name>A0ABP1S4A0_9HEXA</name>
<feature type="region of interest" description="Disordered" evidence="5">
    <location>
        <begin position="372"/>
        <end position="395"/>
    </location>
</feature>
<keyword evidence="2 6" id="KW-0812">Transmembrane</keyword>
<comment type="subcellular location">
    <subcellularLocation>
        <location evidence="1">Membrane</location>
    </subcellularLocation>
</comment>
<sequence>MGRNVKNGSAKGKKKKPVVASSTDLFSRYLFWTDNHGESLEKLWSKVPANIGQLIVTLAMFIFGLTVRGEWLLLAAYFAKYLQSGGDANYKEETDELLDSFSSWIAFRFNGFTTVLIWSTIVSYLMYFGIGGFLHWYYYINRRDKANEWKCQPNNWLTPALERHEIMVGSLSLVFGSTISAAFSTYIMNGGPGTKVYFQPGDFGYLWLALQGPLIFLYQDYMTYIFHRVYHTPFLYKNFHKLHHTYKQPTAFSVTAIHPVEFVNMQLVLLLPIFIVPVYWFTLVVLFSYIYYHGIVDHSGINFKRHWWQPWQPDCIFHDNHHQYFHVNFGFNMEIWDKLHGTMRRKDRIYREDIYYGYGKKVEEATEEEMKLDREERHNENPLAHSENKNDYLLD</sequence>
<keyword evidence="3 6" id="KW-1133">Transmembrane helix</keyword>
<feature type="domain" description="Fatty acid hydroxylase" evidence="7">
    <location>
        <begin position="214"/>
        <end position="342"/>
    </location>
</feature>
<gene>
    <name evidence="8" type="ORF">ODALV1_LOCUS29627</name>
</gene>